<dbReference type="EMBL" id="ML208452">
    <property type="protein sequence ID" value="TFK64987.1"/>
    <property type="molecule type" value="Genomic_DNA"/>
</dbReference>
<evidence type="ECO:0000313" key="2">
    <source>
        <dbReference type="Proteomes" id="UP000308600"/>
    </source>
</evidence>
<accession>A0ACD3AJF1</accession>
<evidence type="ECO:0000313" key="1">
    <source>
        <dbReference type="EMBL" id="TFK64987.1"/>
    </source>
</evidence>
<keyword evidence="2" id="KW-1185">Reference proteome</keyword>
<proteinExistence type="predicted"/>
<dbReference type="Proteomes" id="UP000308600">
    <property type="component" value="Unassembled WGS sequence"/>
</dbReference>
<organism evidence="1 2">
    <name type="scientific">Pluteus cervinus</name>
    <dbReference type="NCBI Taxonomy" id="181527"/>
    <lineage>
        <taxon>Eukaryota</taxon>
        <taxon>Fungi</taxon>
        <taxon>Dikarya</taxon>
        <taxon>Basidiomycota</taxon>
        <taxon>Agaricomycotina</taxon>
        <taxon>Agaricomycetes</taxon>
        <taxon>Agaricomycetidae</taxon>
        <taxon>Agaricales</taxon>
        <taxon>Pluteineae</taxon>
        <taxon>Pluteaceae</taxon>
        <taxon>Pluteus</taxon>
    </lineage>
</organism>
<sequence length="188" mass="21331">MWESWKICIAKALPSIEDCQEFSPCRTSPLHLKVYCRLTRFMNTARRIFASAELLTLVTVRTLTRSTPFRSILTYVVVVAQSETQVIYIQPLAMVRKEAEKRITQNRPDAIARCIKQAGAFRLRKAIQASSLPGYYRIRTASWGIDSDVPLDSIDLDKSPKNCLGSLLKSGLRLMATVCLKRWKHTPG</sequence>
<reference evidence="1 2" key="1">
    <citation type="journal article" date="2019" name="Nat. Ecol. Evol.">
        <title>Megaphylogeny resolves global patterns of mushroom evolution.</title>
        <authorList>
            <person name="Varga T."/>
            <person name="Krizsan K."/>
            <person name="Foldi C."/>
            <person name="Dima B."/>
            <person name="Sanchez-Garcia M."/>
            <person name="Sanchez-Ramirez S."/>
            <person name="Szollosi G.J."/>
            <person name="Szarkandi J.G."/>
            <person name="Papp V."/>
            <person name="Albert L."/>
            <person name="Andreopoulos W."/>
            <person name="Angelini C."/>
            <person name="Antonin V."/>
            <person name="Barry K.W."/>
            <person name="Bougher N.L."/>
            <person name="Buchanan P."/>
            <person name="Buyck B."/>
            <person name="Bense V."/>
            <person name="Catcheside P."/>
            <person name="Chovatia M."/>
            <person name="Cooper J."/>
            <person name="Damon W."/>
            <person name="Desjardin D."/>
            <person name="Finy P."/>
            <person name="Geml J."/>
            <person name="Haridas S."/>
            <person name="Hughes K."/>
            <person name="Justo A."/>
            <person name="Karasinski D."/>
            <person name="Kautmanova I."/>
            <person name="Kiss B."/>
            <person name="Kocsube S."/>
            <person name="Kotiranta H."/>
            <person name="LaButti K.M."/>
            <person name="Lechner B.E."/>
            <person name="Liimatainen K."/>
            <person name="Lipzen A."/>
            <person name="Lukacs Z."/>
            <person name="Mihaltcheva S."/>
            <person name="Morgado L.N."/>
            <person name="Niskanen T."/>
            <person name="Noordeloos M.E."/>
            <person name="Ohm R.A."/>
            <person name="Ortiz-Santana B."/>
            <person name="Ovrebo C."/>
            <person name="Racz N."/>
            <person name="Riley R."/>
            <person name="Savchenko A."/>
            <person name="Shiryaev A."/>
            <person name="Soop K."/>
            <person name="Spirin V."/>
            <person name="Szebenyi C."/>
            <person name="Tomsovsky M."/>
            <person name="Tulloss R.E."/>
            <person name="Uehling J."/>
            <person name="Grigoriev I.V."/>
            <person name="Vagvolgyi C."/>
            <person name="Papp T."/>
            <person name="Martin F.M."/>
            <person name="Miettinen O."/>
            <person name="Hibbett D.S."/>
            <person name="Nagy L.G."/>
        </authorList>
    </citation>
    <scope>NUCLEOTIDE SEQUENCE [LARGE SCALE GENOMIC DNA]</scope>
    <source>
        <strain evidence="1 2">NL-1719</strain>
    </source>
</reference>
<name>A0ACD3AJF1_9AGAR</name>
<protein>
    <submittedName>
        <fullName evidence="1">Uncharacterized protein</fullName>
    </submittedName>
</protein>
<gene>
    <name evidence="1" type="ORF">BDN72DRAFT_219812</name>
</gene>